<dbReference type="EMBL" id="JBHRYO010000002">
    <property type="protein sequence ID" value="MFC3757926.1"/>
    <property type="molecule type" value="Genomic_DNA"/>
</dbReference>
<evidence type="ECO:0000313" key="3">
    <source>
        <dbReference type="Proteomes" id="UP001595735"/>
    </source>
</evidence>
<dbReference type="RefSeq" id="WP_290299463.1">
    <property type="nucleotide sequence ID" value="NZ_JAUFQR010000001.1"/>
</dbReference>
<dbReference type="Gene3D" id="3.40.50.300">
    <property type="entry name" value="P-loop containing nucleotide triphosphate hydrolases"/>
    <property type="match status" value="1"/>
</dbReference>
<name>A0ABV7Y080_9FLAO</name>
<evidence type="ECO:0000259" key="1">
    <source>
        <dbReference type="Pfam" id="PF13521"/>
    </source>
</evidence>
<dbReference type="InterPro" id="IPR027417">
    <property type="entry name" value="P-loop_NTPase"/>
</dbReference>
<accession>A0ABV7Y080</accession>
<comment type="caution">
    <text evidence="2">The sequence shown here is derived from an EMBL/GenBank/DDBJ whole genome shotgun (WGS) entry which is preliminary data.</text>
</comment>
<gene>
    <name evidence="2" type="ORF">ACFONJ_18250</name>
</gene>
<feature type="domain" description="NadR/Ttd14 AAA" evidence="1">
    <location>
        <begin position="11"/>
        <end position="176"/>
    </location>
</feature>
<dbReference type="SUPFAM" id="SSF52540">
    <property type="entry name" value="P-loop containing nucleoside triphosphate hydrolases"/>
    <property type="match status" value="1"/>
</dbReference>
<keyword evidence="3" id="KW-1185">Reference proteome</keyword>
<reference evidence="3" key="1">
    <citation type="journal article" date="2019" name="Int. J. Syst. Evol. Microbiol.">
        <title>The Global Catalogue of Microorganisms (GCM) 10K type strain sequencing project: providing services to taxonomists for standard genome sequencing and annotation.</title>
        <authorList>
            <consortium name="The Broad Institute Genomics Platform"/>
            <consortium name="The Broad Institute Genome Sequencing Center for Infectious Disease"/>
            <person name="Wu L."/>
            <person name="Ma J."/>
        </authorList>
    </citation>
    <scope>NUCLEOTIDE SEQUENCE [LARGE SCALE GENOMIC DNA]</scope>
    <source>
        <strain evidence="3">CECT 7798</strain>
    </source>
</reference>
<sequence length="190" mass="22107">MKMINNSLPLYIITGGPGAGKTTLLNEFDHIGFTTAAEEGRRIIKEQLSLNGDGLPWINKEYFAKLMFNASVKIYQQMIKKKGADPVFFDRGIIDTIGYLKLENIPIPKEMDIIAREMEYNRNVFILPPWKEIYENDSERKQTLKVAEQTFECMYETYHGYGYHMIEVPKLTVYQRIRFILDTVENCCKS</sequence>
<organism evidence="2 3">
    <name type="scientific">Chryseobacterium tructae</name>
    <dbReference type="NCBI Taxonomy" id="1037380"/>
    <lineage>
        <taxon>Bacteria</taxon>
        <taxon>Pseudomonadati</taxon>
        <taxon>Bacteroidota</taxon>
        <taxon>Flavobacteriia</taxon>
        <taxon>Flavobacteriales</taxon>
        <taxon>Weeksellaceae</taxon>
        <taxon>Chryseobacterium group</taxon>
        <taxon>Chryseobacterium</taxon>
    </lineage>
</organism>
<evidence type="ECO:0000313" key="2">
    <source>
        <dbReference type="EMBL" id="MFC3757926.1"/>
    </source>
</evidence>
<proteinExistence type="predicted"/>
<dbReference type="InterPro" id="IPR038727">
    <property type="entry name" value="NadR/Ttd14_AAA_dom"/>
</dbReference>
<dbReference type="Pfam" id="PF13521">
    <property type="entry name" value="AAA_28"/>
    <property type="match status" value="1"/>
</dbReference>
<protein>
    <submittedName>
        <fullName evidence="2">AAA family ATPase</fullName>
    </submittedName>
</protein>
<dbReference type="Proteomes" id="UP001595735">
    <property type="component" value="Unassembled WGS sequence"/>
</dbReference>